<accession>A0A1C3JGZ4</accession>
<dbReference type="Proteomes" id="UP000092819">
    <property type="component" value="Unassembled WGS sequence"/>
</dbReference>
<name>A0A1C3JGZ4_9VIBR</name>
<keyword evidence="3" id="KW-1185">Reference proteome</keyword>
<protein>
    <submittedName>
        <fullName evidence="2">Uncharacterized protein</fullName>
    </submittedName>
</protein>
<reference evidence="3" key="1">
    <citation type="submission" date="2016-06" db="EMBL/GenBank/DDBJ databases">
        <authorList>
            <person name="Rodrigo-Torres L."/>
            <person name="Arahal D.R."/>
        </authorList>
    </citation>
    <scope>NUCLEOTIDE SEQUENCE [LARGE SCALE GENOMIC DNA]</scope>
    <source>
        <strain evidence="3">CECT 7224</strain>
    </source>
</reference>
<organism evidence="2 3">
    <name type="scientific">Vibrio celticus</name>
    <dbReference type="NCBI Taxonomy" id="446372"/>
    <lineage>
        <taxon>Bacteria</taxon>
        <taxon>Pseudomonadati</taxon>
        <taxon>Pseudomonadota</taxon>
        <taxon>Gammaproteobacteria</taxon>
        <taxon>Vibrionales</taxon>
        <taxon>Vibrionaceae</taxon>
        <taxon>Vibrio</taxon>
    </lineage>
</organism>
<evidence type="ECO:0000313" key="3">
    <source>
        <dbReference type="Proteomes" id="UP000092819"/>
    </source>
</evidence>
<sequence length="285" mass="32210">MKDNNSRRPLNIQEMQDKLKEMGIDKSLAHLNASGSSSFKKAKSQPSEPAQPVVPDATVLPKDPVVPEVIEAQSTDVKVAAAQAAGSGASQQVPVVDQDAAELELTDWCIHVFGSFLSVYETQWEYQYGSEPSGKFIEFANSVDSDGLNRVLMHCHERIQLGNSWPPQMGELWILKDSLTEEELLDSRIRVLSRTAVNKIEKWLIQNKLYDLKRTAENKLDGLFKKYYLEAKRLDEKGMLETELPQFLLAANSVKNLNDLKREEYESQHGKAINPRIQRILNSKK</sequence>
<feature type="region of interest" description="Disordered" evidence="1">
    <location>
        <begin position="35"/>
        <end position="59"/>
    </location>
</feature>
<gene>
    <name evidence="2" type="ORF">VCE7224_03106</name>
</gene>
<dbReference type="AlphaFoldDB" id="A0A1C3JGZ4"/>
<proteinExistence type="predicted"/>
<evidence type="ECO:0000256" key="1">
    <source>
        <dbReference type="SAM" id="MobiDB-lite"/>
    </source>
</evidence>
<dbReference type="EMBL" id="FLQZ01000068">
    <property type="protein sequence ID" value="SBT14344.1"/>
    <property type="molecule type" value="Genomic_DNA"/>
</dbReference>
<evidence type="ECO:0000313" key="2">
    <source>
        <dbReference type="EMBL" id="SBT14344.1"/>
    </source>
</evidence>